<proteinExistence type="predicted"/>
<accession>A0ABY3TEA9</accession>
<feature type="domain" description="SHOCT" evidence="2">
    <location>
        <begin position="224"/>
        <end position="251"/>
    </location>
</feature>
<dbReference type="InterPro" id="IPR018649">
    <property type="entry name" value="SHOCT"/>
</dbReference>
<feature type="transmembrane region" description="Helical" evidence="1">
    <location>
        <begin position="96"/>
        <end position="115"/>
    </location>
</feature>
<dbReference type="EMBL" id="CP092362">
    <property type="protein sequence ID" value="ULN39430.1"/>
    <property type="molecule type" value="Genomic_DNA"/>
</dbReference>
<dbReference type="Proteomes" id="UP001055337">
    <property type="component" value="Chromosome"/>
</dbReference>
<feature type="transmembrane region" description="Helical" evidence="1">
    <location>
        <begin position="47"/>
        <end position="66"/>
    </location>
</feature>
<evidence type="ECO:0000259" key="2">
    <source>
        <dbReference type="Pfam" id="PF09851"/>
    </source>
</evidence>
<feature type="transmembrane region" description="Helical" evidence="1">
    <location>
        <begin position="73"/>
        <end position="90"/>
    </location>
</feature>
<dbReference type="Pfam" id="PF09851">
    <property type="entry name" value="SHOCT"/>
    <property type="match status" value="1"/>
</dbReference>
<reference evidence="3" key="1">
    <citation type="submission" date="2022-08" db="EMBL/GenBank/DDBJ databases">
        <title>Whole genome sequencing of non-tuberculosis mycobacteria type-strains.</title>
        <authorList>
            <person name="Igarashi Y."/>
            <person name="Osugi A."/>
            <person name="Mitarai S."/>
        </authorList>
    </citation>
    <scope>NUCLEOTIDE SEQUENCE</scope>
    <source>
        <strain evidence="3">JCM 16369</strain>
    </source>
</reference>
<protein>
    <submittedName>
        <fullName evidence="3">SHOCT domain-containing protein</fullName>
    </submittedName>
</protein>
<keyword evidence="1" id="KW-0472">Membrane</keyword>
<evidence type="ECO:0000313" key="3">
    <source>
        <dbReference type="EMBL" id="ULN39430.1"/>
    </source>
</evidence>
<dbReference type="RefSeq" id="WP_240176380.1">
    <property type="nucleotide sequence ID" value="NZ_CP092362.2"/>
</dbReference>
<sequence>MTGVYRGPVMWRTIAALSALWWVLIVAPALTATRLLDHAGATSAKGGVLAVWLGGYIAQFVVFLAISRRSPRPAVLGWVIASVVPWAADWTTPLSMWWLVLWTALVVGYAAWLVVEVSRVDQLRSGGVAASGVVLEVIRPTFNVVVNKDASRRVLRLRVERPDGTAPYEARVTATFTLGQLPEADDRLAVRVDPARPQLIELVEDEPIVRAAPQPDDLPPEVAERLQTLKTMRDRGDLTDSEFATARQRLLESSAE</sequence>
<organism evidence="3 4">
    <name type="scientific">Mycolicibacterium crocinum</name>
    <dbReference type="NCBI Taxonomy" id="388459"/>
    <lineage>
        <taxon>Bacteria</taxon>
        <taxon>Bacillati</taxon>
        <taxon>Actinomycetota</taxon>
        <taxon>Actinomycetes</taxon>
        <taxon>Mycobacteriales</taxon>
        <taxon>Mycobacteriaceae</taxon>
        <taxon>Mycolicibacterium</taxon>
    </lineage>
</organism>
<gene>
    <name evidence="3" type="ORF">MI149_16875</name>
</gene>
<keyword evidence="1" id="KW-1133">Transmembrane helix</keyword>
<keyword evidence="1" id="KW-0812">Transmembrane</keyword>
<keyword evidence="4" id="KW-1185">Reference proteome</keyword>
<evidence type="ECO:0000313" key="4">
    <source>
        <dbReference type="Proteomes" id="UP001055337"/>
    </source>
</evidence>
<name>A0ABY3TEA9_9MYCO</name>
<evidence type="ECO:0000256" key="1">
    <source>
        <dbReference type="SAM" id="Phobius"/>
    </source>
</evidence>